<keyword evidence="4" id="KW-1185">Reference proteome</keyword>
<dbReference type="PaxDb" id="880073-Calab_0095"/>
<evidence type="ECO:0000313" key="2">
    <source>
        <dbReference type="EMBL" id="APF19628.1"/>
    </source>
</evidence>
<reference evidence="3 4" key="1">
    <citation type="submission" date="2011-09" db="EMBL/GenBank/DDBJ databases">
        <title>The permanent draft genome of Caldithrix abyssi DSM 13497.</title>
        <authorList>
            <consortium name="US DOE Joint Genome Institute (JGI-PGF)"/>
            <person name="Lucas S."/>
            <person name="Han J."/>
            <person name="Lapidus A."/>
            <person name="Bruce D."/>
            <person name="Goodwin L."/>
            <person name="Pitluck S."/>
            <person name="Peters L."/>
            <person name="Kyrpides N."/>
            <person name="Mavromatis K."/>
            <person name="Ivanova N."/>
            <person name="Mikhailova N."/>
            <person name="Chertkov O."/>
            <person name="Detter J.C."/>
            <person name="Tapia R."/>
            <person name="Han C."/>
            <person name="Land M."/>
            <person name="Hauser L."/>
            <person name="Markowitz V."/>
            <person name="Cheng J.-F."/>
            <person name="Hugenholtz P."/>
            <person name="Woyke T."/>
            <person name="Wu D."/>
            <person name="Spring S."/>
            <person name="Brambilla E."/>
            <person name="Klenk H.-P."/>
            <person name="Eisen J.A."/>
        </authorList>
    </citation>
    <scope>NUCLEOTIDE SEQUENCE [LARGE SCALE GENOMIC DNA]</scope>
    <source>
        <strain evidence="3 4">DSM 13497</strain>
    </source>
</reference>
<evidence type="ECO:0000313" key="3">
    <source>
        <dbReference type="EMBL" id="EHO39749.1"/>
    </source>
</evidence>
<organism evidence="3 4">
    <name type="scientific">Caldithrix abyssi DSM 13497</name>
    <dbReference type="NCBI Taxonomy" id="880073"/>
    <lineage>
        <taxon>Bacteria</taxon>
        <taxon>Pseudomonadati</taxon>
        <taxon>Calditrichota</taxon>
        <taxon>Calditrichia</taxon>
        <taxon>Calditrichales</taxon>
        <taxon>Calditrichaceae</taxon>
        <taxon>Caldithrix</taxon>
    </lineage>
</organism>
<dbReference type="AlphaFoldDB" id="H1XXS6"/>
<dbReference type="Proteomes" id="UP000004671">
    <property type="component" value="Chromosome"/>
</dbReference>
<dbReference type="InParanoid" id="H1XXS6"/>
<dbReference type="KEGG" id="caby:Cabys_2880"/>
<dbReference type="EMBL" id="CP018099">
    <property type="protein sequence ID" value="APF19628.1"/>
    <property type="molecule type" value="Genomic_DNA"/>
</dbReference>
<evidence type="ECO:0000313" key="5">
    <source>
        <dbReference type="Proteomes" id="UP000183868"/>
    </source>
</evidence>
<dbReference type="EMBL" id="CM001402">
    <property type="protein sequence ID" value="EHO39749.1"/>
    <property type="molecule type" value="Genomic_DNA"/>
</dbReference>
<feature type="domain" description="Prenylated flavin chaperone LpdD-like" evidence="1">
    <location>
        <begin position="11"/>
        <end position="116"/>
    </location>
</feature>
<proteinExistence type="predicted"/>
<protein>
    <recommendedName>
        <fullName evidence="1">Prenylated flavin chaperone LpdD-like domain-containing protein</fullName>
    </recommendedName>
</protein>
<name>H1XXS6_CALAY</name>
<dbReference type="STRING" id="880073.Cabys_2880"/>
<sequence length="121" mass="13243">MFNKPFVFRKNEVELNAFFMGEDLIVAISGGEAHLGAVAVGMCYGADHKKSSVSLIGLPGHQEDVLIFPIARRLSKALQTNVCVMAGIHFDQLTGVQIMDIVQTAEDLTDQLINAIRQTKK</sequence>
<reference evidence="2 5" key="2">
    <citation type="submission" date="2016-11" db="EMBL/GenBank/DDBJ databases">
        <title>Genomic analysis of Caldithrix abyssi and proposal of a novel bacterial phylum Caldithrichaeota.</title>
        <authorList>
            <person name="Kublanov I."/>
            <person name="Sigalova O."/>
            <person name="Gavrilov S."/>
            <person name="Lebedinsky A."/>
            <person name="Ivanova N."/>
            <person name="Daum C."/>
            <person name="Reddy T."/>
            <person name="Klenk H.P."/>
            <person name="Goker M."/>
            <person name="Reva O."/>
            <person name="Miroshnichenko M."/>
            <person name="Kyprides N."/>
            <person name="Woyke T."/>
            <person name="Gelfand M."/>
        </authorList>
    </citation>
    <scope>NUCLEOTIDE SEQUENCE [LARGE SCALE GENOMIC DNA]</scope>
    <source>
        <strain evidence="2 5">LF13</strain>
    </source>
</reference>
<dbReference type="OrthoDB" id="5878625at2"/>
<dbReference type="InterPro" id="IPR048844">
    <property type="entry name" value="LpdD_chaperone-like"/>
</dbReference>
<dbReference type="Pfam" id="PF21758">
    <property type="entry name" value="PAC_bac"/>
    <property type="match status" value="1"/>
</dbReference>
<dbReference type="HOGENOM" id="CLU_139132_2_0_0"/>
<gene>
    <name evidence="2" type="ORF">Cabys_2880</name>
    <name evidence="3" type="ORF">Calab_0095</name>
</gene>
<evidence type="ECO:0000259" key="1">
    <source>
        <dbReference type="Pfam" id="PF21758"/>
    </source>
</evidence>
<dbReference type="Proteomes" id="UP000183868">
    <property type="component" value="Chromosome"/>
</dbReference>
<accession>H1XXS6</accession>
<evidence type="ECO:0000313" key="4">
    <source>
        <dbReference type="Proteomes" id="UP000004671"/>
    </source>
</evidence>
<dbReference type="RefSeq" id="WP_006926621.1">
    <property type="nucleotide sequence ID" value="NZ_CM001402.1"/>
</dbReference>